<keyword evidence="3" id="KW-1185">Reference proteome</keyword>
<reference evidence="3" key="1">
    <citation type="journal article" date="2019" name="Int. J. Syst. Evol. Microbiol.">
        <title>The Global Catalogue of Microorganisms (GCM) 10K type strain sequencing project: providing services to taxonomists for standard genome sequencing and annotation.</title>
        <authorList>
            <consortium name="The Broad Institute Genomics Platform"/>
            <consortium name="The Broad Institute Genome Sequencing Center for Infectious Disease"/>
            <person name="Wu L."/>
            <person name="Ma J."/>
        </authorList>
    </citation>
    <scope>NUCLEOTIDE SEQUENCE [LARGE SCALE GENOMIC DNA]</scope>
    <source>
        <strain evidence="3">LMG 29247</strain>
    </source>
</reference>
<keyword evidence="1" id="KW-0732">Signal</keyword>
<comment type="caution">
    <text evidence="2">The sequence shown here is derived from an EMBL/GenBank/DDBJ whole genome shotgun (WGS) entry which is preliminary data.</text>
</comment>
<name>A0ABW4KPN9_9BURK</name>
<feature type="chain" id="PRO_5046400971" description="Lipoprotein" evidence="1">
    <location>
        <begin position="32"/>
        <end position="62"/>
    </location>
</feature>
<accession>A0ABW4KPN9</accession>
<sequence>MSPSHRFSSRLRFCVAAACAALLGLSLAGCAGTHVHNPDTAGATSGVTVYGTVDAGVGKVKR</sequence>
<evidence type="ECO:0008006" key="4">
    <source>
        <dbReference type="Google" id="ProtNLM"/>
    </source>
</evidence>
<dbReference type="EMBL" id="JBHUEJ010000013">
    <property type="protein sequence ID" value="MFD1710000.1"/>
    <property type="molecule type" value="Genomic_DNA"/>
</dbReference>
<organism evidence="2 3">
    <name type="scientific">Ottowia flava</name>
    <dbReference type="NCBI Taxonomy" id="2675430"/>
    <lineage>
        <taxon>Bacteria</taxon>
        <taxon>Pseudomonadati</taxon>
        <taxon>Pseudomonadota</taxon>
        <taxon>Betaproteobacteria</taxon>
        <taxon>Burkholderiales</taxon>
        <taxon>Comamonadaceae</taxon>
        <taxon>Ottowia</taxon>
    </lineage>
</organism>
<protein>
    <recommendedName>
        <fullName evidence="4">Lipoprotein</fullName>
    </recommendedName>
</protein>
<gene>
    <name evidence="2" type="ORF">ACFSF0_05250</name>
</gene>
<dbReference type="Proteomes" id="UP001597304">
    <property type="component" value="Unassembled WGS sequence"/>
</dbReference>
<dbReference type="PROSITE" id="PS51257">
    <property type="entry name" value="PROKAR_LIPOPROTEIN"/>
    <property type="match status" value="1"/>
</dbReference>
<evidence type="ECO:0000256" key="1">
    <source>
        <dbReference type="SAM" id="SignalP"/>
    </source>
</evidence>
<evidence type="ECO:0000313" key="3">
    <source>
        <dbReference type="Proteomes" id="UP001597304"/>
    </source>
</evidence>
<dbReference type="RefSeq" id="WP_147914974.1">
    <property type="nucleotide sequence ID" value="NZ_JBHUEJ010000013.1"/>
</dbReference>
<proteinExistence type="predicted"/>
<evidence type="ECO:0000313" key="2">
    <source>
        <dbReference type="EMBL" id="MFD1710000.1"/>
    </source>
</evidence>
<feature type="signal peptide" evidence="1">
    <location>
        <begin position="1"/>
        <end position="31"/>
    </location>
</feature>